<dbReference type="AlphaFoldDB" id="A0A2W5KDF4"/>
<keyword evidence="1" id="KW-0732">Signal</keyword>
<sequence length="159" mass="17112">MRAALMLAALLLSGASAAEDAAVRRCIGPDGRKVFTDRRCEEAVAGGATDAVPEAAATPVRAGDCADSPEDLRNRLARAWRNGNPIELSGLILWDGHGAQAARAELQSLAVQLREPLLAAELVPFDAESAELTVRAGTQTTWTRTWRLQRTHGCWWLTP</sequence>
<evidence type="ECO:0000313" key="2">
    <source>
        <dbReference type="EMBL" id="PZQ13468.1"/>
    </source>
</evidence>
<feature type="chain" id="PRO_5015861020" description="DUF4124 domain-containing protein" evidence="1">
    <location>
        <begin position="18"/>
        <end position="159"/>
    </location>
</feature>
<name>A0A2W5KDF4_9GAMM</name>
<accession>A0A2W5KDF4</accession>
<reference evidence="2 3" key="1">
    <citation type="submission" date="2017-08" db="EMBL/GenBank/DDBJ databases">
        <title>Infants hospitalized years apart are colonized by the same room-sourced microbial strains.</title>
        <authorList>
            <person name="Brooks B."/>
            <person name="Olm M.R."/>
            <person name="Firek B.A."/>
            <person name="Baker R."/>
            <person name="Thomas B.C."/>
            <person name="Morowitz M.J."/>
            <person name="Banfield J.F."/>
        </authorList>
    </citation>
    <scope>NUCLEOTIDE SEQUENCE [LARGE SCALE GENOMIC DNA]</scope>
    <source>
        <strain evidence="2">S2_005_003_R2_42</strain>
    </source>
</reference>
<gene>
    <name evidence="2" type="ORF">DI564_11280</name>
</gene>
<evidence type="ECO:0008006" key="4">
    <source>
        <dbReference type="Google" id="ProtNLM"/>
    </source>
</evidence>
<protein>
    <recommendedName>
        <fullName evidence="4">DUF4124 domain-containing protein</fullName>
    </recommendedName>
</protein>
<dbReference type="EMBL" id="QFPO01000009">
    <property type="protein sequence ID" value="PZQ13468.1"/>
    <property type="molecule type" value="Genomic_DNA"/>
</dbReference>
<comment type="caution">
    <text evidence="2">The sequence shown here is derived from an EMBL/GenBank/DDBJ whole genome shotgun (WGS) entry which is preliminary data.</text>
</comment>
<proteinExistence type="predicted"/>
<organism evidence="2 3">
    <name type="scientific">Rhodanobacter denitrificans</name>
    <dbReference type="NCBI Taxonomy" id="666685"/>
    <lineage>
        <taxon>Bacteria</taxon>
        <taxon>Pseudomonadati</taxon>
        <taxon>Pseudomonadota</taxon>
        <taxon>Gammaproteobacteria</taxon>
        <taxon>Lysobacterales</taxon>
        <taxon>Rhodanobacteraceae</taxon>
        <taxon>Rhodanobacter</taxon>
    </lineage>
</organism>
<evidence type="ECO:0000256" key="1">
    <source>
        <dbReference type="SAM" id="SignalP"/>
    </source>
</evidence>
<feature type="signal peptide" evidence="1">
    <location>
        <begin position="1"/>
        <end position="17"/>
    </location>
</feature>
<evidence type="ECO:0000313" key="3">
    <source>
        <dbReference type="Proteomes" id="UP000249046"/>
    </source>
</evidence>
<dbReference type="Proteomes" id="UP000249046">
    <property type="component" value="Unassembled WGS sequence"/>
</dbReference>